<keyword evidence="2" id="KW-0812">Transmembrane</keyword>
<feature type="compositionally biased region" description="Low complexity" evidence="1">
    <location>
        <begin position="121"/>
        <end position="132"/>
    </location>
</feature>
<reference evidence="3" key="1">
    <citation type="submission" date="2017-05" db="EMBL/GenBank/DDBJ databases">
        <title>Polyphasic characterization of four soil-derived phenanthrene-degrading Acidovorax strains and proposal of Acidovorax phenanthrenivorans sp. nov.</title>
        <authorList>
            <person name="Singleton D."/>
            <person name="Lee J."/>
            <person name="Dickey A.N."/>
            <person name="Stroud A."/>
            <person name="Scholl E.H."/>
            <person name="Wright F.A."/>
            <person name="Aitken M.D."/>
        </authorList>
    </citation>
    <scope>NUCLEOTIDE SEQUENCE</scope>
    <source>
        <strain evidence="3">P4</strain>
    </source>
</reference>
<dbReference type="KEGG" id="acis:CBP35_09140"/>
<dbReference type="AlphaFoldDB" id="A0A240UC66"/>
<gene>
    <name evidence="3" type="ORF">CBP36_09785</name>
</gene>
<dbReference type="Proteomes" id="UP000194440">
    <property type="component" value="Chromosome"/>
</dbReference>
<feature type="region of interest" description="Disordered" evidence="1">
    <location>
        <begin position="199"/>
        <end position="248"/>
    </location>
</feature>
<feature type="transmembrane region" description="Helical" evidence="2">
    <location>
        <begin position="12"/>
        <end position="34"/>
    </location>
</feature>
<proteinExistence type="predicted"/>
<dbReference type="RefSeq" id="WP_086927284.1">
    <property type="nucleotide sequence ID" value="NZ_CP021362.1"/>
</dbReference>
<sequence>MRNILDFSSWPALLSTVMGLLIASLLMVGIRLIFMQTMQRRRERENRQINERLKTLIAAYKTLGGSFTGELQVNPAHRRDVRDARDGRNLSTMVPSGPGSALGPDGADEVSVAAAARSDTGPDAPSASGSSARQRRIRDAVEAALSDVILLGTEEQVQLAATAANDMVAGRSVEVAPLVVSLRQFIRAALDLEPIPTSLAIPQQGPLRPGGGGGSGASGRRGGAERGADAAGGRAGGGGVGAGGAGGGGSGGAMALGVGAHSLADETPAASSTQ</sequence>
<accession>A0A240UC66</accession>
<organism evidence="3 4">
    <name type="scientific">Acidovorax carolinensis</name>
    <dbReference type="NCBI Taxonomy" id="553814"/>
    <lineage>
        <taxon>Bacteria</taxon>
        <taxon>Pseudomonadati</taxon>
        <taxon>Pseudomonadota</taxon>
        <taxon>Betaproteobacteria</taxon>
        <taxon>Burkholderiales</taxon>
        <taxon>Comamonadaceae</taxon>
        <taxon>Acidovorax</taxon>
    </lineage>
</organism>
<evidence type="ECO:0000256" key="2">
    <source>
        <dbReference type="SAM" id="Phobius"/>
    </source>
</evidence>
<feature type="compositionally biased region" description="Gly residues" evidence="1">
    <location>
        <begin position="208"/>
        <end position="221"/>
    </location>
</feature>
<keyword evidence="2" id="KW-1133">Transmembrane helix</keyword>
<feature type="region of interest" description="Disordered" evidence="1">
    <location>
        <begin position="77"/>
        <end position="135"/>
    </location>
</feature>
<feature type="compositionally biased region" description="Gly residues" evidence="1">
    <location>
        <begin position="233"/>
        <end position="248"/>
    </location>
</feature>
<dbReference type="EMBL" id="CP021366">
    <property type="protein sequence ID" value="ART59101.1"/>
    <property type="molecule type" value="Genomic_DNA"/>
</dbReference>
<evidence type="ECO:0000256" key="1">
    <source>
        <dbReference type="SAM" id="MobiDB-lite"/>
    </source>
</evidence>
<keyword evidence="4" id="KW-1185">Reference proteome</keyword>
<dbReference type="KEGG" id="acip:CBP36_09785"/>
<dbReference type="OrthoDB" id="1550941at2"/>
<feature type="compositionally biased region" description="Basic and acidic residues" evidence="1">
    <location>
        <begin position="77"/>
        <end position="88"/>
    </location>
</feature>
<keyword evidence="2" id="KW-0472">Membrane</keyword>
<name>A0A240UC66_9BURK</name>
<evidence type="ECO:0000313" key="4">
    <source>
        <dbReference type="Proteomes" id="UP000194440"/>
    </source>
</evidence>
<protein>
    <submittedName>
        <fullName evidence="3">Uncharacterized protein</fullName>
    </submittedName>
</protein>
<evidence type="ECO:0000313" key="3">
    <source>
        <dbReference type="EMBL" id="ART59101.1"/>
    </source>
</evidence>